<keyword evidence="4 6" id="KW-0479">Metal-binding</keyword>
<dbReference type="NCBIfam" id="NF008970">
    <property type="entry name" value="PRK12318.1"/>
    <property type="match status" value="1"/>
</dbReference>
<name>A0A0A8B755_9ACTN</name>
<feature type="binding site" evidence="6">
    <location>
        <position position="122"/>
    </location>
    <ligand>
        <name>substrate</name>
    </ligand>
</feature>
<dbReference type="SUPFAM" id="SSF103642">
    <property type="entry name" value="Sec-C motif"/>
    <property type="match status" value="1"/>
</dbReference>
<reference evidence="10" key="1">
    <citation type="submission" date="2014-08" db="EMBL/GenBank/DDBJ databases">
        <title>Coriobacteriaceae sp. complete genome.</title>
        <authorList>
            <person name="Looft T."/>
            <person name="Bayles D.O."/>
            <person name="Stanton T.B."/>
        </authorList>
    </citation>
    <scope>NUCLEOTIDE SEQUENCE [LARGE SCALE GENOMIC DNA]</scope>
    <source>
        <strain evidence="10">68-1-3</strain>
    </source>
</reference>
<accession>A0A0A8B755</accession>
<feature type="binding site" evidence="6">
    <location>
        <position position="151"/>
    </location>
    <ligand>
        <name>a divalent metal cation</name>
        <dbReference type="ChEBI" id="CHEBI:60240"/>
        <label>1</label>
    </ligand>
</feature>
<dbReference type="InterPro" id="IPR001714">
    <property type="entry name" value="Pept_M24_MAP"/>
</dbReference>
<comment type="similarity">
    <text evidence="6">Belongs to the peptidase M24A family. Methionine aminopeptidase type 1 subfamily.</text>
</comment>
<reference evidence="9 10" key="2">
    <citation type="journal article" date="2015" name="Genome Announc.">
        <title>Complete Genome Sequence of Coriobacteriaceae Strain 68-1-3, a Novel Mucus-Degrading Isolate from the Swine Intestinal Tract.</title>
        <authorList>
            <person name="Looft T."/>
            <person name="Bayles D.O."/>
            <person name="Alt D.P."/>
            <person name="Stanton T.B."/>
        </authorList>
    </citation>
    <scope>NUCLEOTIDE SEQUENCE [LARGE SCALE GENOMIC DNA]</scope>
    <source>
        <strain evidence="9 10">68-1-3</strain>
    </source>
</reference>
<dbReference type="OrthoDB" id="9802055at2"/>
<evidence type="ECO:0000256" key="6">
    <source>
        <dbReference type="HAMAP-Rule" id="MF_01974"/>
    </source>
</evidence>
<dbReference type="Pfam" id="PF00557">
    <property type="entry name" value="Peptidase_M24"/>
    <property type="match status" value="1"/>
</dbReference>
<dbReference type="SUPFAM" id="SSF55920">
    <property type="entry name" value="Creatinase/aminopeptidase"/>
    <property type="match status" value="1"/>
</dbReference>
<comment type="subunit">
    <text evidence="6">Monomer.</text>
</comment>
<keyword evidence="3 6" id="KW-0645">Protease</keyword>
<feature type="binding site" evidence="6">
    <location>
        <position position="221"/>
    </location>
    <ligand>
        <name>substrate</name>
    </ligand>
</feature>
<dbReference type="STRING" id="1531429.JI75_08215"/>
<keyword evidence="2 6" id="KW-0031">Aminopeptidase</keyword>
<dbReference type="Gene3D" id="3.90.230.10">
    <property type="entry name" value="Creatinase/methionine aminopeptidase superfamily"/>
    <property type="match status" value="1"/>
</dbReference>
<feature type="binding site" evidence="6">
    <location>
        <position position="279"/>
    </location>
    <ligand>
        <name>a divalent metal cation</name>
        <dbReference type="ChEBI" id="CHEBI:60240"/>
        <label>1</label>
    </ligand>
</feature>
<dbReference type="CDD" id="cd01086">
    <property type="entry name" value="MetAP1"/>
    <property type="match status" value="1"/>
</dbReference>
<dbReference type="InterPro" id="IPR002467">
    <property type="entry name" value="Pept_M24A_MAP1"/>
</dbReference>
<gene>
    <name evidence="6" type="primary">map</name>
    <name evidence="9" type="ORF">JI75_08215</name>
</gene>
<dbReference type="AlphaFoldDB" id="A0A0A8B755"/>
<proteinExistence type="inferred from homology"/>
<dbReference type="GO" id="GO:0004239">
    <property type="term" value="F:initiator methionyl aminopeptidase activity"/>
    <property type="evidence" value="ECO:0007669"/>
    <property type="project" value="UniProtKB-UniRule"/>
</dbReference>
<evidence type="ECO:0000256" key="2">
    <source>
        <dbReference type="ARBA" id="ARBA00022438"/>
    </source>
</evidence>
<evidence type="ECO:0000256" key="4">
    <source>
        <dbReference type="ARBA" id="ARBA00022723"/>
    </source>
</evidence>
<evidence type="ECO:0000256" key="3">
    <source>
        <dbReference type="ARBA" id="ARBA00022670"/>
    </source>
</evidence>
<comment type="function">
    <text evidence="1 6">Removes the N-terminal methionine from nascent proteins. The N-terminal methionine is often cleaved when the second residue in the primary sequence is small and uncharged (Met-Ala-, Cys, Gly, Pro, Ser, Thr, or Val). Requires deformylation of the N(alpha)-formylated initiator methionine before it can be hydrolyzed.</text>
</comment>
<feature type="binding site" evidence="6">
    <location>
        <position position="140"/>
    </location>
    <ligand>
        <name>a divalent metal cation</name>
        <dbReference type="ChEBI" id="CHEBI:60240"/>
        <label>1</label>
    </ligand>
</feature>
<feature type="binding site" evidence="6">
    <location>
        <position position="151"/>
    </location>
    <ligand>
        <name>a divalent metal cation</name>
        <dbReference type="ChEBI" id="CHEBI:60240"/>
        <label>2</label>
        <note>catalytic</note>
    </ligand>
</feature>
<feature type="binding site" evidence="6">
    <location>
        <position position="214"/>
    </location>
    <ligand>
        <name>a divalent metal cation</name>
        <dbReference type="ChEBI" id="CHEBI:60240"/>
        <label>2</label>
        <note>catalytic</note>
    </ligand>
</feature>
<feature type="binding site" evidence="6">
    <location>
        <position position="247"/>
    </location>
    <ligand>
        <name>a divalent metal cation</name>
        <dbReference type="ChEBI" id="CHEBI:60240"/>
        <label>2</label>
        <note>catalytic</note>
    </ligand>
</feature>
<evidence type="ECO:0000313" key="9">
    <source>
        <dbReference type="EMBL" id="AJC12633.1"/>
    </source>
</evidence>
<comment type="cofactor">
    <cofactor evidence="6">
        <name>Co(2+)</name>
        <dbReference type="ChEBI" id="CHEBI:48828"/>
    </cofactor>
    <cofactor evidence="6">
        <name>Zn(2+)</name>
        <dbReference type="ChEBI" id="CHEBI:29105"/>
    </cofactor>
    <cofactor evidence="6">
        <name>Mn(2+)</name>
        <dbReference type="ChEBI" id="CHEBI:29035"/>
    </cofactor>
    <cofactor evidence="6">
        <name>Fe(2+)</name>
        <dbReference type="ChEBI" id="CHEBI:29033"/>
    </cofactor>
    <text evidence="6">Binds 2 divalent metal cations per subunit. Has a high-affinity and a low affinity metal-binding site. The true nature of the physiological cofactor is under debate. The enzyme is active with cobalt, zinc, manganese or divalent iron ions. Most likely, methionine aminopeptidases function as mononuclear Fe(2+)-metalloproteases under physiological conditions, and the catalytically relevant metal-binding site has been assigned to the histidine-containing high-affinity site.</text>
</comment>
<dbReference type="Proteomes" id="UP000031121">
    <property type="component" value="Chromosome"/>
</dbReference>
<dbReference type="GO" id="GO:0070006">
    <property type="term" value="F:metalloaminopeptidase activity"/>
    <property type="evidence" value="ECO:0007669"/>
    <property type="project" value="UniProtKB-UniRule"/>
</dbReference>
<dbReference type="Pfam" id="PF02810">
    <property type="entry name" value="SEC-C"/>
    <property type="match status" value="1"/>
</dbReference>
<dbReference type="KEGG" id="cbac:JI75_08215"/>
<dbReference type="RefSeq" id="WP_039690074.1">
    <property type="nucleotide sequence ID" value="NZ_CP009302.1"/>
</dbReference>
<dbReference type="EMBL" id="CP009302">
    <property type="protein sequence ID" value="AJC12633.1"/>
    <property type="molecule type" value="Genomic_DNA"/>
</dbReference>
<comment type="catalytic activity">
    <reaction evidence="6 7">
        <text>Release of N-terminal amino acids, preferentially methionine, from peptides and arylamides.</text>
        <dbReference type="EC" id="3.4.11.18"/>
    </reaction>
</comment>
<evidence type="ECO:0000259" key="8">
    <source>
        <dbReference type="Pfam" id="PF00557"/>
    </source>
</evidence>
<dbReference type="InterPro" id="IPR000994">
    <property type="entry name" value="Pept_M24"/>
</dbReference>
<organism evidence="9 10">
    <name type="scientific">Berryella intestinalis</name>
    <dbReference type="NCBI Taxonomy" id="1531429"/>
    <lineage>
        <taxon>Bacteria</taxon>
        <taxon>Bacillati</taxon>
        <taxon>Actinomycetota</taxon>
        <taxon>Coriobacteriia</taxon>
        <taxon>Eggerthellales</taxon>
        <taxon>Eggerthellaceae</taxon>
        <taxon>Berryella</taxon>
    </lineage>
</organism>
<dbReference type="GO" id="GO:0006508">
    <property type="term" value="P:proteolysis"/>
    <property type="evidence" value="ECO:0007669"/>
    <property type="project" value="UniProtKB-KW"/>
</dbReference>
<feature type="domain" description="Peptidase M24" evidence="8">
    <location>
        <begin position="56"/>
        <end position="286"/>
    </location>
</feature>
<keyword evidence="10" id="KW-1185">Reference proteome</keyword>
<keyword evidence="5 6" id="KW-0378">Hydrolase</keyword>
<protein>
    <recommendedName>
        <fullName evidence="6 7">Methionine aminopeptidase</fullName>
        <shortName evidence="6">MAP</shortName>
        <shortName evidence="6">MetAP</shortName>
        <ecNumber evidence="6 7">3.4.11.18</ecNumber>
    </recommendedName>
    <alternativeName>
        <fullName evidence="6">Peptidase M</fullName>
    </alternativeName>
</protein>
<evidence type="ECO:0000313" key="10">
    <source>
        <dbReference type="Proteomes" id="UP000031121"/>
    </source>
</evidence>
<feature type="binding site" evidence="6">
    <location>
        <position position="279"/>
    </location>
    <ligand>
        <name>a divalent metal cation</name>
        <dbReference type="ChEBI" id="CHEBI:60240"/>
        <label>2</label>
        <note>catalytic</note>
    </ligand>
</feature>
<dbReference type="PANTHER" id="PTHR43330:SF8">
    <property type="entry name" value="METHIONINE AMINOPEPTIDASE 1D, MITOCHONDRIAL"/>
    <property type="match status" value="1"/>
</dbReference>
<dbReference type="GO" id="GO:0046872">
    <property type="term" value="F:metal ion binding"/>
    <property type="evidence" value="ECO:0007669"/>
    <property type="project" value="UniProtKB-UniRule"/>
</dbReference>
<evidence type="ECO:0000256" key="7">
    <source>
        <dbReference type="RuleBase" id="RU003653"/>
    </source>
</evidence>
<dbReference type="HAMAP" id="MF_01974">
    <property type="entry name" value="MetAP_1"/>
    <property type="match status" value="1"/>
</dbReference>
<dbReference type="InterPro" id="IPR004027">
    <property type="entry name" value="SEC_C_motif"/>
</dbReference>
<sequence>MYDGIESPGRNDECWCGSGKKYKKCHRDFDEKLQRLWDEGEEVLPRSLLKTPADIEGIKRSAEVNVGALDYVEAHIEAGVTTADIDRWVHDYCIERGAVPADLNYEGFPKSVCTSINEVVCHGIPSEDEVLRDGDIVNVDMSTILGGYFSDSSRMFCIGQVDPEWRRLVEVTKRSVEAGMEAVRPWAHLGDVSAAVNKVATDAGFSVVREFGGHGCGIEFHEDPFVSFVEMAGTGPILVPGMCFTIEPMVNMGKADIDMTDPNGWTVRTADGLPSAQWEVQVVVTESGFELISW</sequence>
<dbReference type="PRINTS" id="PR00599">
    <property type="entry name" value="MAPEPTIDASE"/>
</dbReference>
<evidence type="ECO:0000256" key="5">
    <source>
        <dbReference type="ARBA" id="ARBA00022801"/>
    </source>
</evidence>
<dbReference type="Gene3D" id="3.10.450.50">
    <property type="match status" value="1"/>
</dbReference>
<dbReference type="InterPro" id="IPR036005">
    <property type="entry name" value="Creatinase/aminopeptidase-like"/>
</dbReference>
<evidence type="ECO:0000256" key="1">
    <source>
        <dbReference type="ARBA" id="ARBA00002521"/>
    </source>
</evidence>
<dbReference type="NCBIfam" id="TIGR00500">
    <property type="entry name" value="met_pdase_I"/>
    <property type="match status" value="1"/>
</dbReference>
<dbReference type="PANTHER" id="PTHR43330">
    <property type="entry name" value="METHIONINE AMINOPEPTIDASE"/>
    <property type="match status" value="1"/>
</dbReference>
<dbReference type="HOGENOM" id="CLU_015857_0_0_11"/>
<dbReference type="EC" id="3.4.11.18" evidence="6 7"/>